<accession>A0A6P2C1W8</accession>
<dbReference type="Proteomes" id="UP000460272">
    <property type="component" value="Unassembled WGS sequence"/>
</dbReference>
<keyword evidence="2" id="KW-1185">Reference proteome</keyword>
<sequence length="348" mass="36563">MPGNDALDEGLGRLAATGPEYGGGLSNHGPMAAEALVRLGRADAVGHWLDGYLRRLDEAPRASDRVTDENWREALGRLNRVADWEAYLGEQLGSEPWRDVLARWWPRLLPGVAAAATHGIIRTAHAARSLAAAEDDASAGPRNDELACALGYWAASYVELPGSARPRGDLDVADAVRALPVLPEPPAGRLITVRLKAGLAAQPGFGAAAARIRRPADPAEALRDLAGEFTAIFLGYGRAQPITFLHAVTAPVAAYSALPLLPGELARPTYDALWQVAAALYSVHAGGVTPEPLPAGPPPALEDLADRAVATGDEHAIKLTEACARLHARTPDPVFLYAAARASDLLGG</sequence>
<dbReference type="AlphaFoldDB" id="A0A6P2C1W8"/>
<name>A0A6P2C1W8_9ACTN</name>
<dbReference type="RefSeq" id="WP_145853095.1">
    <property type="nucleotide sequence ID" value="NZ_RPFW01000002.1"/>
</dbReference>
<evidence type="ECO:0000313" key="2">
    <source>
        <dbReference type="Proteomes" id="UP000460272"/>
    </source>
</evidence>
<proteinExistence type="predicted"/>
<gene>
    <name evidence="1" type="ORF">EAS64_12605</name>
</gene>
<comment type="caution">
    <text evidence="1">The sequence shown here is derived from an EMBL/GenBank/DDBJ whole genome shotgun (WGS) entry which is preliminary data.</text>
</comment>
<protein>
    <submittedName>
        <fullName evidence="1">DUF4243 domain-containing protein</fullName>
    </submittedName>
</protein>
<reference evidence="1 2" key="1">
    <citation type="submission" date="2018-11" db="EMBL/GenBank/DDBJ databases">
        <title>Trebonia kvetii gen.nov., sp.nov., a novel acidophilic actinobacterium, and proposal of the new actinobacterial family Treboniaceae fam. nov.</title>
        <authorList>
            <person name="Rapoport D."/>
            <person name="Sagova-Mareckova M."/>
            <person name="Sedlacek I."/>
            <person name="Provaznik J."/>
            <person name="Kralova S."/>
            <person name="Pavlinic D."/>
            <person name="Benes V."/>
            <person name="Kopecky J."/>
        </authorList>
    </citation>
    <scope>NUCLEOTIDE SEQUENCE [LARGE SCALE GENOMIC DNA]</scope>
    <source>
        <strain evidence="1 2">15Tr583</strain>
    </source>
</reference>
<organism evidence="1 2">
    <name type="scientific">Trebonia kvetii</name>
    <dbReference type="NCBI Taxonomy" id="2480626"/>
    <lineage>
        <taxon>Bacteria</taxon>
        <taxon>Bacillati</taxon>
        <taxon>Actinomycetota</taxon>
        <taxon>Actinomycetes</taxon>
        <taxon>Streptosporangiales</taxon>
        <taxon>Treboniaceae</taxon>
        <taxon>Trebonia</taxon>
    </lineage>
</organism>
<dbReference type="OrthoDB" id="6396144at2"/>
<dbReference type="EMBL" id="RPFW01000002">
    <property type="protein sequence ID" value="TVZ05392.1"/>
    <property type="molecule type" value="Genomic_DNA"/>
</dbReference>
<evidence type="ECO:0000313" key="1">
    <source>
        <dbReference type="EMBL" id="TVZ05392.1"/>
    </source>
</evidence>